<accession>A0ABT9RH51</accession>
<dbReference type="EMBL" id="JAUSRB010000002">
    <property type="protein sequence ID" value="MDP9868599.1"/>
    <property type="molecule type" value="Genomic_DNA"/>
</dbReference>
<protein>
    <submittedName>
        <fullName evidence="2">Uncharacterized protein</fullName>
    </submittedName>
</protein>
<evidence type="ECO:0000313" key="3">
    <source>
        <dbReference type="Proteomes" id="UP001230426"/>
    </source>
</evidence>
<feature type="compositionally biased region" description="Basic residues" evidence="1">
    <location>
        <begin position="237"/>
        <end position="246"/>
    </location>
</feature>
<name>A0ABT9RH51_9ACTN</name>
<comment type="caution">
    <text evidence="2">The sequence shown here is derived from an EMBL/GenBank/DDBJ whole genome shotgun (WGS) entry which is preliminary data.</text>
</comment>
<proteinExistence type="predicted"/>
<reference evidence="2 3" key="1">
    <citation type="submission" date="2023-07" db="EMBL/GenBank/DDBJ databases">
        <title>Sequencing the genomes of 1000 actinobacteria strains.</title>
        <authorList>
            <person name="Klenk H.-P."/>
        </authorList>
    </citation>
    <scope>NUCLEOTIDE SEQUENCE [LARGE SCALE GENOMIC DNA]</scope>
    <source>
        <strain evidence="2 3">DSM 44109</strain>
    </source>
</reference>
<gene>
    <name evidence="2" type="ORF">J2S55_007865</name>
</gene>
<evidence type="ECO:0000256" key="1">
    <source>
        <dbReference type="SAM" id="MobiDB-lite"/>
    </source>
</evidence>
<keyword evidence="3" id="KW-1185">Reference proteome</keyword>
<dbReference type="Proteomes" id="UP001230426">
    <property type="component" value="Unassembled WGS sequence"/>
</dbReference>
<feature type="region of interest" description="Disordered" evidence="1">
    <location>
        <begin position="205"/>
        <end position="246"/>
    </location>
</feature>
<organism evidence="2 3">
    <name type="scientific">Streptosporangium brasiliense</name>
    <dbReference type="NCBI Taxonomy" id="47480"/>
    <lineage>
        <taxon>Bacteria</taxon>
        <taxon>Bacillati</taxon>
        <taxon>Actinomycetota</taxon>
        <taxon>Actinomycetes</taxon>
        <taxon>Streptosporangiales</taxon>
        <taxon>Streptosporangiaceae</taxon>
        <taxon>Streptosporangium</taxon>
    </lineage>
</organism>
<feature type="compositionally biased region" description="Basic residues" evidence="1">
    <location>
        <begin position="205"/>
        <end position="215"/>
    </location>
</feature>
<dbReference type="RefSeq" id="WP_306871645.1">
    <property type="nucleotide sequence ID" value="NZ_JAUSRB010000002.1"/>
</dbReference>
<evidence type="ECO:0000313" key="2">
    <source>
        <dbReference type="EMBL" id="MDP9868599.1"/>
    </source>
</evidence>
<sequence length="246" mass="27514">MLQRPDDSVRTVVFPTVGEGTLRALAEAKADGMTYRARVRTVLTSSYSSYYRRMPPKLLASIEFKCNNTAYRPVMDALDLLARYADVPNKVRHFDGTDKVLVKGVVPDAWLEAVVNGDGVIERVSYELCVLVALKNALRRRENHVHGATRWRNPEEDLPAGFEDNRDVHYEDLRQPLDPSESMATLQEAMRVSMADCATAIGRKRSGGTKAKTHRASPGGMFPTWANWPPPTTSRRCTPRCRHSGA</sequence>